<dbReference type="GO" id="GO:0015627">
    <property type="term" value="C:type II protein secretion system complex"/>
    <property type="evidence" value="ECO:0007669"/>
    <property type="project" value="InterPro"/>
</dbReference>
<dbReference type="RefSeq" id="WP_154417375.1">
    <property type="nucleotide sequence ID" value="NZ_CALXOB010000059.1"/>
</dbReference>
<dbReference type="EMBL" id="VUNS01000005">
    <property type="protein sequence ID" value="MST96665.1"/>
    <property type="molecule type" value="Genomic_DNA"/>
</dbReference>
<dbReference type="Pfam" id="PF07596">
    <property type="entry name" value="SBP_bac_10"/>
    <property type="match status" value="1"/>
</dbReference>
<dbReference type="Pfam" id="PF07963">
    <property type="entry name" value="N_methyl"/>
    <property type="match status" value="1"/>
</dbReference>
<dbReference type="InterPro" id="IPR011453">
    <property type="entry name" value="DUF1559"/>
</dbReference>
<dbReference type="NCBIfam" id="TIGR02532">
    <property type="entry name" value="IV_pilin_GFxxxE"/>
    <property type="match status" value="1"/>
</dbReference>
<keyword evidence="2" id="KW-0812">Transmembrane</keyword>
<dbReference type="PANTHER" id="PTHR30093">
    <property type="entry name" value="GENERAL SECRETION PATHWAY PROTEIN G"/>
    <property type="match status" value="1"/>
</dbReference>
<evidence type="ECO:0000256" key="1">
    <source>
        <dbReference type="ARBA" id="ARBA00022481"/>
    </source>
</evidence>
<dbReference type="GO" id="GO:0015628">
    <property type="term" value="P:protein secretion by the type II secretion system"/>
    <property type="evidence" value="ECO:0007669"/>
    <property type="project" value="InterPro"/>
</dbReference>
<keyword evidence="5" id="KW-1185">Reference proteome</keyword>
<evidence type="ECO:0000256" key="2">
    <source>
        <dbReference type="SAM" id="Phobius"/>
    </source>
</evidence>
<dbReference type="Gene3D" id="3.30.700.10">
    <property type="entry name" value="Glycoprotein, Type 4 Pilin"/>
    <property type="match status" value="1"/>
</dbReference>
<dbReference type="PRINTS" id="PR00813">
    <property type="entry name" value="BCTERIALGSPG"/>
</dbReference>
<keyword evidence="2" id="KW-0472">Membrane</keyword>
<feature type="domain" description="DUF1559" evidence="3">
    <location>
        <begin position="30"/>
        <end position="94"/>
    </location>
</feature>
<evidence type="ECO:0000313" key="4">
    <source>
        <dbReference type="EMBL" id="MST96665.1"/>
    </source>
</evidence>
<keyword evidence="2" id="KW-1133">Transmembrane helix</keyword>
<evidence type="ECO:0000313" key="5">
    <source>
        <dbReference type="Proteomes" id="UP000435649"/>
    </source>
</evidence>
<gene>
    <name evidence="4" type="ORF">FYJ85_06345</name>
</gene>
<dbReference type="Proteomes" id="UP000435649">
    <property type="component" value="Unassembled WGS sequence"/>
</dbReference>
<dbReference type="AlphaFoldDB" id="A0A844G183"/>
<organism evidence="4 5">
    <name type="scientific">Victivallis lenta</name>
    <dbReference type="NCBI Taxonomy" id="2606640"/>
    <lineage>
        <taxon>Bacteria</taxon>
        <taxon>Pseudomonadati</taxon>
        <taxon>Lentisphaerota</taxon>
        <taxon>Lentisphaeria</taxon>
        <taxon>Victivallales</taxon>
        <taxon>Victivallaceae</taxon>
        <taxon>Victivallis</taxon>
    </lineage>
</organism>
<dbReference type="InterPro" id="IPR000983">
    <property type="entry name" value="Bac_GSPG_pilin"/>
</dbReference>
<feature type="transmembrane region" description="Helical" evidence="2">
    <location>
        <begin position="6"/>
        <end position="29"/>
    </location>
</feature>
<dbReference type="PROSITE" id="PS00409">
    <property type="entry name" value="PROKAR_NTER_METHYL"/>
    <property type="match status" value="1"/>
</dbReference>
<evidence type="ECO:0000259" key="3">
    <source>
        <dbReference type="Pfam" id="PF07596"/>
    </source>
</evidence>
<reference evidence="4 5" key="1">
    <citation type="submission" date="2019-08" db="EMBL/GenBank/DDBJ databases">
        <title>In-depth cultivation of the pig gut microbiome towards novel bacterial diversity and tailored functional studies.</title>
        <authorList>
            <person name="Wylensek D."/>
            <person name="Hitch T.C.A."/>
            <person name="Clavel T."/>
        </authorList>
    </citation>
    <scope>NUCLEOTIDE SEQUENCE [LARGE SCALE GENOMIC DNA]</scope>
    <source>
        <strain evidence="4 5">BBE-744-WT-12</strain>
    </source>
</reference>
<dbReference type="InterPro" id="IPR012902">
    <property type="entry name" value="N_methyl_site"/>
</dbReference>
<dbReference type="InterPro" id="IPR045584">
    <property type="entry name" value="Pilin-like"/>
</dbReference>
<keyword evidence="1" id="KW-0488">Methylation</keyword>
<dbReference type="SUPFAM" id="SSF54523">
    <property type="entry name" value="Pili subunits"/>
    <property type="match status" value="1"/>
</dbReference>
<comment type="caution">
    <text evidence="4">The sequence shown here is derived from an EMBL/GenBank/DDBJ whole genome shotgun (WGS) entry which is preliminary data.</text>
</comment>
<accession>A0A844G183</accession>
<proteinExistence type="predicted"/>
<name>A0A844G183_9BACT</name>
<protein>
    <submittedName>
        <fullName evidence="4">DUF1559 domain-containing protein</fullName>
    </submittedName>
</protein>
<sequence length="237" mass="26541">MKKRGFTLIELLVVIAIIAILAAMLLPALQKARSSATKTACVNNLKQIGAALAMYAGDQQNFPPGDQQEMEAYNLQRWYHRIRPYLGSSEVVTDWVRATETGREGALFCKATEVVFGNDGLSNTVSYAMNSFSTLSRDFGFRPSRLAYDPSQWWENYMVRPESRSPRIANSKIIFVSELGHLSDGYTHPSIRTRDNYFGLDGSTSADLRHGGKNALMFDLHVEFVTPPKVAEGLYLY</sequence>